<accession>A0A0F8XQE9</accession>
<dbReference type="AlphaFoldDB" id="A0A0F8XQE9"/>
<evidence type="ECO:0000313" key="1">
    <source>
        <dbReference type="EMBL" id="KKK71282.1"/>
    </source>
</evidence>
<protein>
    <submittedName>
        <fullName evidence="1">Uncharacterized protein</fullName>
    </submittedName>
</protein>
<organism evidence="1">
    <name type="scientific">marine sediment metagenome</name>
    <dbReference type="NCBI Taxonomy" id="412755"/>
    <lineage>
        <taxon>unclassified sequences</taxon>
        <taxon>metagenomes</taxon>
        <taxon>ecological metagenomes</taxon>
    </lineage>
</organism>
<sequence>GSGLASLGATDPDIRQLLGDTYSPLVGRLLRKSAARRIPCVRLALDEILGDYERIVESSLQPPKRPRGLRRLLGRLRRSPSRRTRLAKRVAQVRDLFAGRFVD</sequence>
<name>A0A0F8XQE9_9ZZZZ</name>
<gene>
    <name evidence="1" type="ORF">LCGC14_2915510</name>
</gene>
<comment type="caution">
    <text evidence="1">The sequence shown here is derived from an EMBL/GenBank/DDBJ whole genome shotgun (WGS) entry which is preliminary data.</text>
</comment>
<reference evidence="1" key="1">
    <citation type="journal article" date="2015" name="Nature">
        <title>Complex archaea that bridge the gap between prokaryotes and eukaryotes.</title>
        <authorList>
            <person name="Spang A."/>
            <person name="Saw J.H."/>
            <person name="Jorgensen S.L."/>
            <person name="Zaremba-Niedzwiedzka K."/>
            <person name="Martijn J."/>
            <person name="Lind A.E."/>
            <person name="van Eijk R."/>
            <person name="Schleper C."/>
            <person name="Guy L."/>
            <person name="Ettema T.J."/>
        </authorList>
    </citation>
    <scope>NUCLEOTIDE SEQUENCE</scope>
</reference>
<feature type="non-terminal residue" evidence="1">
    <location>
        <position position="1"/>
    </location>
</feature>
<proteinExistence type="predicted"/>
<dbReference type="EMBL" id="LAZR01057809">
    <property type="protein sequence ID" value="KKK71282.1"/>
    <property type="molecule type" value="Genomic_DNA"/>
</dbReference>